<dbReference type="SUPFAM" id="SSF140996">
    <property type="entry name" value="Hermes dimerisation domain"/>
    <property type="match status" value="1"/>
</dbReference>
<name>A0ABV0YG65_9TELE</name>
<evidence type="ECO:0000313" key="1">
    <source>
        <dbReference type="EMBL" id="MEQ2292717.1"/>
    </source>
</evidence>
<sequence>MEMKYFGNTSNPHILRHHPELKEVDQRVLPTTDQRTLHHFTKRPANSERAKRISKSVACFISKDIRLYSVVENEGFRFTVDTTEPQYVIPSHQFFLQRQPYHNFTKRQKLKSKKPWPKQAE</sequence>
<dbReference type="Proteomes" id="UP001469553">
    <property type="component" value="Unassembled WGS sequence"/>
</dbReference>
<dbReference type="EMBL" id="JAHRIP010030789">
    <property type="protein sequence ID" value="MEQ2292717.1"/>
    <property type="molecule type" value="Genomic_DNA"/>
</dbReference>
<keyword evidence="2" id="KW-1185">Reference proteome</keyword>
<comment type="caution">
    <text evidence="1">The sequence shown here is derived from an EMBL/GenBank/DDBJ whole genome shotgun (WGS) entry which is preliminary data.</text>
</comment>
<reference evidence="1 2" key="1">
    <citation type="submission" date="2021-06" db="EMBL/GenBank/DDBJ databases">
        <authorList>
            <person name="Palmer J.M."/>
        </authorList>
    </citation>
    <scope>NUCLEOTIDE SEQUENCE [LARGE SCALE GENOMIC DNA]</scope>
    <source>
        <strain evidence="1 2">AS_MEX2019</strain>
        <tissue evidence="1">Muscle</tissue>
    </source>
</reference>
<organism evidence="1 2">
    <name type="scientific">Ameca splendens</name>
    <dbReference type="NCBI Taxonomy" id="208324"/>
    <lineage>
        <taxon>Eukaryota</taxon>
        <taxon>Metazoa</taxon>
        <taxon>Chordata</taxon>
        <taxon>Craniata</taxon>
        <taxon>Vertebrata</taxon>
        <taxon>Euteleostomi</taxon>
        <taxon>Actinopterygii</taxon>
        <taxon>Neopterygii</taxon>
        <taxon>Teleostei</taxon>
        <taxon>Neoteleostei</taxon>
        <taxon>Acanthomorphata</taxon>
        <taxon>Ovalentaria</taxon>
        <taxon>Atherinomorphae</taxon>
        <taxon>Cyprinodontiformes</taxon>
        <taxon>Goodeidae</taxon>
        <taxon>Ameca</taxon>
    </lineage>
</organism>
<evidence type="ECO:0000313" key="2">
    <source>
        <dbReference type="Proteomes" id="UP001469553"/>
    </source>
</evidence>
<accession>A0ABV0YG65</accession>
<proteinExistence type="predicted"/>
<gene>
    <name evidence="1" type="ORF">AMECASPLE_025791</name>
</gene>
<protein>
    <submittedName>
        <fullName evidence="1">Uncharacterized protein</fullName>
    </submittedName>
</protein>